<evidence type="ECO:0000313" key="2">
    <source>
        <dbReference type="EMBL" id="CAB4121320.1"/>
    </source>
</evidence>
<sequence length="59" mass="6706">MGKYQDVRAVLVGLDINWIKILDGLAGLIAWTIALYYLFNKDYPAALCWIAFVIANKMK</sequence>
<feature type="transmembrane region" description="Helical" evidence="1">
    <location>
        <begin position="21"/>
        <end position="39"/>
    </location>
</feature>
<protein>
    <submittedName>
        <fullName evidence="2">Uncharacterized protein</fullName>
    </submittedName>
</protein>
<organism evidence="2">
    <name type="scientific">uncultured Caudovirales phage</name>
    <dbReference type="NCBI Taxonomy" id="2100421"/>
    <lineage>
        <taxon>Viruses</taxon>
        <taxon>Duplodnaviria</taxon>
        <taxon>Heunggongvirae</taxon>
        <taxon>Uroviricota</taxon>
        <taxon>Caudoviricetes</taxon>
        <taxon>Peduoviridae</taxon>
        <taxon>Maltschvirus</taxon>
        <taxon>Maltschvirus maltsch</taxon>
    </lineage>
</organism>
<keyword evidence="1" id="KW-0472">Membrane</keyword>
<name>A0A6J5KM16_9CAUD</name>
<reference evidence="2" key="1">
    <citation type="submission" date="2020-04" db="EMBL/GenBank/DDBJ databases">
        <authorList>
            <person name="Chiriac C."/>
            <person name="Salcher M."/>
            <person name="Ghai R."/>
            <person name="Kavagutti S V."/>
        </authorList>
    </citation>
    <scope>NUCLEOTIDE SEQUENCE</scope>
</reference>
<keyword evidence="1" id="KW-0812">Transmembrane</keyword>
<keyword evidence="1" id="KW-1133">Transmembrane helix</keyword>
<dbReference type="EMBL" id="LR796145">
    <property type="protein sequence ID" value="CAB4121320.1"/>
    <property type="molecule type" value="Genomic_DNA"/>
</dbReference>
<evidence type="ECO:0000256" key="1">
    <source>
        <dbReference type="SAM" id="Phobius"/>
    </source>
</evidence>
<accession>A0A6J5KM16</accession>
<proteinExistence type="predicted"/>
<gene>
    <name evidence="2" type="ORF">UFOVP13_21</name>
</gene>